<dbReference type="Proteomes" id="UP000241436">
    <property type="component" value="Unassembled WGS sequence"/>
</dbReference>
<dbReference type="Gene3D" id="1.10.30.50">
    <property type="match status" value="1"/>
</dbReference>
<organism evidence="2 3">
    <name type="scientific">Candidatus Methylomirabilis limnetica</name>
    <dbReference type="NCBI Taxonomy" id="2033718"/>
    <lineage>
        <taxon>Bacteria</taxon>
        <taxon>Candidatus Methylomirabilota</taxon>
        <taxon>Candidatus Methylomirabilia</taxon>
        <taxon>Candidatus Methylomirabilales</taxon>
        <taxon>Candidatus Methylomirabilaceae</taxon>
        <taxon>Candidatus Methylomirabilis</taxon>
    </lineage>
</organism>
<keyword evidence="2" id="KW-0255">Endonuclease</keyword>
<name>A0A2T4U072_9BACT</name>
<accession>A0A2T4U072</accession>
<evidence type="ECO:0000313" key="3">
    <source>
        <dbReference type="Proteomes" id="UP000241436"/>
    </source>
</evidence>
<evidence type="ECO:0000313" key="2">
    <source>
        <dbReference type="EMBL" id="PTL36770.1"/>
    </source>
</evidence>
<comment type="caution">
    <text evidence="2">The sequence shown here is derived from an EMBL/GenBank/DDBJ whole genome shotgun (WGS) entry which is preliminary data.</text>
</comment>
<dbReference type="GO" id="GO:0003676">
    <property type="term" value="F:nucleic acid binding"/>
    <property type="evidence" value="ECO:0007669"/>
    <property type="project" value="InterPro"/>
</dbReference>
<dbReference type="InterPro" id="IPR002711">
    <property type="entry name" value="HNH"/>
</dbReference>
<proteinExistence type="predicted"/>
<dbReference type="Pfam" id="PF01844">
    <property type="entry name" value="HNH"/>
    <property type="match status" value="1"/>
</dbReference>
<dbReference type="InterPro" id="IPR003615">
    <property type="entry name" value="HNH_nuc"/>
</dbReference>
<dbReference type="AlphaFoldDB" id="A0A2T4U072"/>
<sequence>MNPHYTQVALRAGHRCEYCHAPEAVFNLPLEVEHIVPVSRGGDDTAANWALACRACNLYKATHVSGNDPESHVVVRLFHPREDQWEDHFRIAAESGEIEGLTPSGRTTVVRLGMNSTAQVAARQQWMRLGLFP</sequence>
<dbReference type="InterPro" id="IPR052892">
    <property type="entry name" value="NA-targeting_endonuclease"/>
</dbReference>
<dbReference type="OrthoDB" id="514018at2"/>
<protein>
    <submittedName>
        <fullName evidence="2">HNH endonuclease</fullName>
    </submittedName>
</protein>
<gene>
    <name evidence="2" type="ORF">CLG94_02510</name>
</gene>
<keyword evidence="3" id="KW-1185">Reference proteome</keyword>
<dbReference type="PANTHER" id="PTHR33877:SF1">
    <property type="entry name" value="TYPE IV METHYL-DIRECTED RESTRICTION ENZYME ECOKMCRA"/>
    <property type="match status" value="1"/>
</dbReference>
<dbReference type="PANTHER" id="PTHR33877">
    <property type="entry name" value="SLL1193 PROTEIN"/>
    <property type="match status" value="1"/>
</dbReference>
<keyword evidence="2" id="KW-0378">Hydrolase</keyword>
<dbReference type="GO" id="GO:0004519">
    <property type="term" value="F:endonuclease activity"/>
    <property type="evidence" value="ECO:0007669"/>
    <property type="project" value="UniProtKB-KW"/>
</dbReference>
<dbReference type="GO" id="GO:0008270">
    <property type="term" value="F:zinc ion binding"/>
    <property type="evidence" value="ECO:0007669"/>
    <property type="project" value="InterPro"/>
</dbReference>
<dbReference type="SMART" id="SM00507">
    <property type="entry name" value="HNHc"/>
    <property type="match status" value="1"/>
</dbReference>
<evidence type="ECO:0000259" key="1">
    <source>
        <dbReference type="SMART" id="SM00507"/>
    </source>
</evidence>
<feature type="domain" description="HNH nuclease" evidence="1">
    <location>
        <begin position="3"/>
        <end position="58"/>
    </location>
</feature>
<reference evidence="2 3" key="1">
    <citation type="submission" date="2017-09" db="EMBL/GenBank/DDBJ databases">
        <title>Bloom of a denitrifying methanotroph, Candidatus Methylomirabilis limnetica, in a deep stratified lake.</title>
        <authorList>
            <person name="Graf J.S."/>
            <person name="Marchant H.K."/>
            <person name="Tienken D."/>
            <person name="Hach P.F."/>
            <person name="Brand A."/>
            <person name="Schubert C.J."/>
            <person name="Kuypers M.M."/>
            <person name="Milucka J."/>
        </authorList>
    </citation>
    <scope>NUCLEOTIDE SEQUENCE [LARGE SCALE GENOMIC DNA]</scope>
    <source>
        <strain evidence="2 3">Zug</strain>
    </source>
</reference>
<dbReference type="CDD" id="cd00085">
    <property type="entry name" value="HNHc"/>
    <property type="match status" value="1"/>
</dbReference>
<dbReference type="RefSeq" id="WP_107561327.1">
    <property type="nucleotide sequence ID" value="NZ_NVQC01000012.1"/>
</dbReference>
<reference evidence="3" key="2">
    <citation type="journal article" date="2018" name="Environ. Microbiol.">
        <title>Bloom of a denitrifying methanotroph, 'Candidatus Methylomirabilis limnetica', in a deep stratified lake.</title>
        <authorList>
            <person name="Graf J.S."/>
            <person name="Mayr M.J."/>
            <person name="Marchant H.K."/>
            <person name="Tienken D."/>
            <person name="Hach P.F."/>
            <person name="Brand A."/>
            <person name="Schubert C.J."/>
            <person name="Kuypers M.M."/>
            <person name="Milucka J."/>
        </authorList>
    </citation>
    <scope>NUCLEOTIDE SEQUENCE [LARGE SCALE GENOMIC DNA]</scope>
    <source>
        <strain evidence="3">Zug</strain>
    </source>
</reference>
<keyword evidence="2" id="KW-0540">Nuclease</keyword>
<dbReference type="EMBL" id="NVQC01000012">
    <property type="protein sequence ID" value="PTL36770.1"/>
    <property type="molecule type" value="Genomic_DNA"/>
</dbReference>